<evidence type="ECO:0000256" key="5">
    <source>
        <dbReference type="ARBA" id="ARBA00023136"/>
    </source>
</evidence>
<dbReference type="InterPro" id="IPR020846">
    <property type="entry name" value="MFS_dom"/>
</dbReference>
<dbReference type="GO" id="GO:0022857">
    <property type="term" value="F:transmembrane transporter activity"/>
    <property type="evidence" value="ECO:0007669"/>
    <property type="project" value="InterPro"/>
</dbReference>
<dbReference type="Proteomes" id="UP000274843">
    <property type="component" value="Unassembled WGS sequence"/>
</dbReference>
<keyword evidence="3 6" id="KW-0812">Transmembrane</keyword>
<dbReference type="Gene3D" id="1.20.1720.10">
    <property type="entry name" value="Multidrug resistance protein D"/>
    <property type="match status" value="1"/>
</dbReference>
<comment type="subcellular location">
    <subcellularLocation>
        <location evidence="1">Cell membrane</location>
        <topology evidence="1">Multi-pass membrane protein</topology>
    </subcellularLocation>
</comment>
<feature type="transmembrane region" description="Helical" evidence="6">
    <location>
        <begin position="288"/>
        <end position="304"/>
    </location>
</feature>
<feature type="transmembrane region" description="Helical" evidence="6">
    <location>
        <begin position="134"/>
        <end position="156"/>
    </location>
</feature>
<evidence type="ECO:0000256" key="4">
    <source>
        <dbReference type="ARBA" id="ARBA00022989"/>
    </source>
</evidence>
<proteinExistence type="predicted"/>
<evidence type="ECO:0000259" key="7">
    <source>
        <dbReference type="PROSITE" id="PS50850"/>
    </source>
</evidence>
<dbReference type="CDD" id="cd17321">
    <property type="entry name" value="MFS_MMR_MDR_like"/>
    <property type="match status" value="1"/>
</dbReference>
<evidence type="ECO:0000256" key="1">
    <source>
        <dbReference type="ARBA" id="ARBA00004651"/>
    </source>
</evidence>
<dbReference type="GeneID" id="301846731"/>
<protein>
    <submittedName>
        <fullName evidence="8">DHA2 family methylenomycin A resistance protein-like MFS transporter</fullName>
    </submittedName>
</protein>
<sequence>MTTTATRGSLLGVSLAYFLVLLDTTVLTVALPGIRADLGGSVAGQQWVVNGYTVSFAAFLLGGGALADRFGPLRVFRCGVASFGVLSLVSAFAPNLTVLVVLRVLLGVAGAACLPSSLALISRLHPDPAARAKALGAWAAITGVALAAGPIAGGLLVDLADWRAVFLVNVPLAALGLALTRGRETAPTGRGFDVRSQLAACVFLGLLTEAIVDAQPLAAVLALLVLAFFVHRERRSAAPSVPPVLVRSRGVAVNLFAGAAVNFVLSGALFAVTLLLQDERHLTPVETGLAFLPLTLPTAFNPLLTSRIVAARGPRLPVVAGLTLLTAGAAVLAATVHAPYPLLACGLLLLGLGVSLALPALVTGVVTAAPDGYAGTAGGLLNAVRQVGATVGVAAMGAVVATGAFGWAFVLAAAVAASGQLLSFCQRNSNSRAHL</sequence>
<evidence type="ECO:0000313" key="9">
    <source>
        <dbReference type="Proteomes" id="UP000274843"/>
    </source>
</evidence>
<dbReference type="PROSITE" id="PS50850">
    <property type="entry name" value="MFS"/>
    <property type="match status" value="1"/>
</dbReference>
<dbReference type="PANTHER" id="PTHR42718">
    <property type="entry name" value="MAJOR FACILITATOR SUPERFAMILY MULTIDRUG TRANSPORTER MFSC"/>
    <property type="match status" value="1"/>
</dbReference>
<reference evidence="8 9" key="1">
    <citation type="submission" date="2018-11" db="EMBL/GenBank/DDBJ databases">
        <title>Sequencing the genomes of 1000 actinobacteria strains.</title>
        <authorList>
            <person name="Klenk H.-P."/>
        </authorList>
    </citation>
    <scope>NUCLEOTIDE SEQUENCE [LARGE SCALE GENOMIC DNA]</scope>
    <source>
        <strain evidence="8 9">DSM 44348</strain>
    </source>
</reference>
<accession>A0A3N2H289</accession>
<dbReference type="Gene3D" id="1.20.1250.20">
    <property type="entry name" value="MFS general substrate transporter like domains"/>
    <property type="match status" value="1"/>
</dbReference>
<feature type="transmembrane region" description="Helical" evidence="6">
    <location>
        <begin position="340"/>
        <end position="368"/>
    </location>
</feature>
<keyword evidence="5 6" id="KW-0472">Membrane</keyword>
<feature type="transmembrane region" description="Helical" evidence="6">
    <location>
        <begin position="100"/>
        <end position="122"/>
    </location>
</feature>
<evidence type="ECO:0000313" key="8">
    <source>
        <dbReference type="EMBL" id="ROS43036.1"/>
    </source>
</evidence>
<feature type="domain" description="Major facilitator superfamily (MFS) profile" evidence="7">
    <location>
        <begin position="9"/>
        <end position="431"/>
    </location>
</feature>
<evidence type="ECO:0000256" key="3">
    <source>
        <dbReference type="ARBA" id="ARBA00022692"/>
    </source>
</evidence>
<keyword evidence="4 6" id="KW-1133">Transmembrane helix</keyword>
<dbReference type="PANTHER" id="PTHR42718:SF9">
    <property type="entry name" value="MAJOR FACILITATOR SUPERFAMILY MULTIDRUG TRANSPORTER MFSC"/>
    <property type="match status" value="1"/>
</dbReference>
<keyword evidence="9" id="KW-1185">Reference proteome</keyword>
<dbReference type="SUPFAM" id="SSF103473">
    <property type="entry name" value="MFS general substrate transporter"/>
    <property type="match status" value="1"/>
</dbReference>
<feature type="transmembrane region" description="Helical" evidence="6">
    <location>
        <begin position="46"/>
        <end position="67"/>
    </location>
</feature>
<dbReference type="EMBL" id="RKHY01000001">
    <property type="protein sequence ID" value="ROS43036.1"/>
    <property type="molecule type" value="Genomic_DNA"/>
</dbReference>
<comment type="caution">
    <text evidence="8">The sequence shown here is derived from an EMBL/GenBank/DDBJ whole genome shotgun (WGS) entry which is preliminary data.</text>
</comment>
<dbReference type="RefSeq" id="WP_123685445.1">
    <property type="nucleotide sequence ID" value="NZ_RKHY01000001.1"/>
</dbReference>
<feature type="transmembrane region" description="Helical" evidence="6">
    <location>
        <begin position="251"/>
        <end position="276"/>
    </location>
</feature>
<evidence type="ECO:0000256" key="2">
    <source>
        <dbReference type="ARBA" id="ARBA00022448"/>
    </source>
</evidence>
<feature type="transmembrane region" description="Helical" evidence="6">
    <location>
        <begin position="214"/>
        <end position="230"/>
    </location>
</feature>
<name>A0A3N2H289_9PSEU</name>
<dbReference type="GO" id="GO:0005886">
    <property type="term" value="C:plasma membrane"/>
    <property type="evidence" value="ECO:0007669"/>
    <property type="project" value="UniProtKB-SubCell"/>
</dbReference>
<dbReference type="InterPro" id="IPR011701">
    <property type="entry name" value="MFS"/>
</dbReference>
<feature type="transmembrane region" description="Helical" evidence="6">
    <location>
        <begin position="74"/>
        <end position="94"/>
    </location>
</feature>
<organism evidence="8 9">
    <name type="scientific">Amycolatopsis thermoflava</name>
    <dbReference type="NCBI Taxonomy" id="84480"/>
    <lineage>
        <taxon>Bacteria</taxon>
        <taxon>Bacillati</taxon>
        <taxon>Actinomycetota</taxon>
        <taxon>Actinomycetes</taxon>
        <taxon>Pseudonocardiales</taxon>
        <taxon>Pseudonocardiaceae</taxon>
        <taxon>Amycolatopsis</taxon>
        <taxon>Amycolatopsis methanolica group</taxon>
    </lineage>
</organism>
<feature type="transmembrane region" description="Helical" evidence="6">
    <location>
        <begin position="316"/>
        <end position="334"/>
    </location>
</feature>
<evidence type="ECO:0000256" key="6">
    <source>
        <dbReference type="SAM" id="Phobius"/>
    </source>
</evidence>
<dbReference type="Pfam" id="PF07690">
    <property type="entry name" value="MFS_1"/>
    <property type="match status" value="1"/>
</dbReference>
<dbReference type="AlphaFoldDB" id="A0A3N2H289"/>
<keyword evidence="2" id="KW-0813">Transport</keyword>
<dbReference type="InterPro" id="IPR036259">
    <property type="entry name" value="MFS_trans_sf"/>
</dbReference>
<gene>
    <name evidence="8" type="ORF">EDD35_5438</name>
</gene>